<evidence type="ECO:0000313" key="9">
    <source>
        <dbReference type="EMBL" id="RXM93133.1"/>
    </source>
</evidence>
<sequence length="414" mass="44620">MGPGSPFSQHHFKRRAPENYPNGKRKCLGDQRLLDTTSSKHTRPSEAANSHSPDYRKDQQLFCQPHSPAPATVESRSAKPAALDQASPVLSTGWAQIFYGLPASSTYTGIQRPPLGYSVYSHLDPAQGPAIPFYSQQGESYLTLRTSGRPSVLNRVVPPGAPLTVGGSGHDSQHPSPGVPIDYSIHSPAGSPSHTAAGTPVSAASPSPSPAPKTPLVLPHFAKGSLIQLSTGELRRVEDMRMEDFLCSVDASPGLRLSYCTVQRIRESPDPGFTHLQVLLSDHTTQESLDVLLEYPFFVLDQGWSSCCPNRTAQIYGLLCSQLSVGNVCLALTPESSLRREGSTEPTSVPQGCPREPGTQPVGAASTVRAASKQTPNSGTPSRTRRRRWSAPDLCIVNRTLPGLPHTQRDPDQW</sequence>
<evidence type="ECO:0000259" key="8">
    <source>
        <dbReference type="PROSITE" id="PS51148"/>
    </source>
</evidence>
<dbReference type="InterPro" id="IPR043404">
    <property type="entry name" value="ATAXIN1-like"/>
</dbReference>
<evidence type="ECO:0000256" key="5">
    <source>
        <dbReference type="ARBA" id="ARBA00023163"/>
    </source>
</evidence>
<dbReference type="SMART" id="SM00536">
    <property type="entry name" value="AXH"/>
    <property type="match status" value="1"/>
</dbReference>
<keyword evidence="6" id="KW-0539">Nucleus</keyword>
<evidence type="ECO:0000256" key="3">
    <source>
        <dbReference type="ARBA" id="ARBA00023015"/>
    </source>
</evidence>
<dbReference type="PANTHER" id="PTHR13392:SF14">
    <property type="entry name" value="ATAXIN-1-LIKE"/>
    <property type="match status" value="1"/>
</dbReference>
<feature type="compositionally biased region" description="Polar residues" evidence="7">
    <location>
        <begin position="372"/>
        <end position="382"/>
    </location>
</feature>
<dbReference type="InterPro" id="IPR003652">
    <property type="entry name" value="Ataxin_AXH_dom"/>
</dbReference>
<feature type="region of interest" description="Disordered" evidence="7">
    <location>
        <begin position="157"/>
        <end position="215"/>
    </location>
</feature>
<dbReference type="GO" id="GO:0003723">
    <property type="term" value="F:RNA binding"/>
    <property type="evidence" value="ECO:0007669"/>
    <property type="project" value="InterPro"/>
</dbReference>
<dbReference type="PANTHER" id="PTHR13392">
    <property type="entry name" value="ATAXIN 1"/>
    <property type="match status" value="1"/>
</dbReference>
<protein>
    <submittedName>
        <fullName evidence="9">Ataxin-1</fullName>
    </submittedName>
</protein>
<reference evidence="9 10" key="1">
    <citation type="submission" date="2019-01" db="EMBL/GenBank/DDBJ databases">
        <title>Draft Genome and Complete Hox-Cluster Characterization of the Sterlet Sturgeon (Acipenser ruthenus).</title>
        <authorList>
            <person name="Wei Q."/>
        </authorList>
    </citation>
    <scope>NUCLEOTIDE SEQUENCE [LARGE SCALE GENOMIC DNA]</scope>
    <source>
        <strain evidence="9">WHYD16114868_AA</strain>
        <tissue evidence="9">Blood</tissue>
    </source>
</reference>
<organism evidence="9 10">
    <name type="scientific">Acipenser ruthenus</name>
    <name type="common">Sterlet sturgeon</name>
    <dbReference type="NCBI Taxonomy" id="7906"/>
    <lineage>
        <taxon>Eukaryota</taxon>
        <taxon>Metazoa</taxon>
        <taxon>Chordata</taxon>
        <taxon>Craniata</taxon>
        <taxon>Vertebrata</taxon>
        <taxon>Euteleostomi</taxon>
        <taxon>Actinopterygii</taxon>
        <taxon>Chondrostei</taxon>
        <taxon>Acipenseriformes</taxon>
        <taxon>Acipenseridae</taxon>
        <taxon>Acipenser</taxon>
    </lineage>
</organism>
<evidence type="ECO:0000256" key="6">
    <source>
        <dbReference type="ARBA" id="ARBA00023242"/>
    </source>
</evidence>
<dbReference type="GO" id="GO:0003677">
    <property type="term" value="F:DNA binding"/>
    <property type="evidence" value="ECO:0007669"/>
    <property type="project" value="UniProtKB-KW"/>
</dbReference>
<evidence type="ECO:0000256" key="7">
    <source>
        <dbReference type="SAM" id="MobiDB-lite"/>
    </source>
</evidence>
<comment type="subcellular location">
    <subcellularLocation>
        <location evidence="1">Nucleus</location>
    </subcellularLocation>
</comment>
<gene>
    <name evidence="9" type="ORF">EOD39_19406</name>
</gene>
<proteinExistence type="predicted"/>
<keyword evidence="2" id="KW-0678">Repressor</keyword>
<dbReference type="Pfam" id="PF08517">
    <property type="entry name" value="AXH"/>
    <property type="match status" value="1"/>
</dbReference>
<evidence type="ECO:0000256" key="2">
    <source>
        <dbReference type="ARBA" id="ARBA00022491"/>
    </source>
</evidence>
<evidence type="ECO:0000256" key="1">
    <source>
        <dbReference type="ARBA" id="ARBA00004123"/>
    </source>
</evidence>
<dbReference type="SUPFAM" id="SSF102031">
    <property type="entry name" value="AXH domain"/>
    <property type="match status" value="1"/>
</dbReference>
<feature type="region of interest" description="Disordered" evidence="7">
    <location>
        <begin position="337"/>
        <end position="393"/>
    </location>
</feature>
<evidence type="ECO:0000313" key="10">
    <source>
        <dbReference type="Proteomes" id="UP000289886"/>
    </source>
</evidence>
<keyword evidence="5" id="KW-0804">Transcription</keyword>
<keyword evidence="10" id="KW-1185">Reference proteome</keyword>
<comment type="caution">
    <text evidence="9">The sequence shown here is derived from an EMBL/GenBank/DDBJ whole genome shotgun (WGS) entry which is preliminary data.</text>
</comment>
<feature type="region of interest" description="Disordered" evidence="7">
    <location>
        <begin position="1"/>
        <end position="80"/>
    </location>
</feature>
<keyword evidence="4" id="KW-0238">DNA-binding</keyword>
<feature type="compositionally biased region" description="Low complexity" evidence="7">
    <location>
        <begin position="195"/>
        <end position="206"/>
    </location>
</feature>
<dbReference type="InterPro" id="IPR036096">
    <property type="entry name" value="Ataxin_AXH_dom_sf"/>
</dbReference>
<name>A0A444UY71_ACIRT</name>
<dbReference type="GO" id="GO:0005634">
    <property type="term" value="C:nucleus"/>
    <property type="evidence" value="ECO:0007669"/>
    <property type="project" value="UniProtKB-SubCell"/>
</dbReference>
<keyword evidence="3" id="KW-0805">Transcription regulation</keyword>
<dbReference type="AlphaFoldDB" id="A0A444UY71"/>
<accession>A0A444UY71</accession>
<dbReference type="PROSITE" id="PS51148">
    <property type="entry name" value="AXH"/>
    <property type="match status" value="1"/>
</dbReference>
<dbReference type="Proteomes" id="UP000289886">
    <property type="component" value="Unassembled WGS sequence"/>
</dbReference>
<dbReference type="GO" id="GO:0000122">
    <property type="term" value="P:negative regulation of transcription by RNA polymerase II"/>
    <property type="evidence" value="ECO:0007669"/>
    <property type="project" value="TreeGrafter"/>
</dbReference>
<dbReference type="EMBL" id="SCEB01005109">
    <property type="protein sequence ID" value="RXM93133.1"/>
    <property type="molecule type" value="Genomic_DNA"/>
</dbReference>
<feature type="domain" description="AXH" evidence="8">
    <location>
        <begin position="209"/>
        <end position="340"/>
    </location>
</feature>
<dbReference type="GO" id="GO:0007399">
    <property type="term" value="P:nervous system development"/>
    <property type="evidence" value="ECO:0007669"/>
    <property type="project" value="TreeGrafter"/>
</dbReference>
<evidence type="ECO:0000256" key="4">
    <source>
        <dbReference type="ARBA" id="ARBA00023125"/>
    </source>
</evidence>